<dbReference type="InterPro" id="IPR025714">
    <property type="entry name" value="Methyltranfer_dom"/>
</dbReference>
<dbReference type="EC" id="2.1.1.137" evidence="4"/>
<dbReference type="Pfam" id="PF13847">
    <property type="entry name" value="Methyltransf_31"/>
    <property type="match status" value="1"/>
</dbReference>
<evidence type="ECO:0000256" key="2">
    <source>
        <dbReference type="ARBA" id="ARBA00022691"/>
    </source>
</evidence>
<dbReference type="OMA" id="LCAGRNC"/>
<reference evidence="11" key="1">
    <citation type="journal article" date="2014" name="Science">
        <title>Nonhuman genetics. Genomic basis for the convergent evolution of electric organs.</title>
        <authorList>
            <person name="Gallant J.R."/>
            <person name="Traeger L.L."/>
            <person name="Volkening J.D."/>
            <person name="Moffett H."/>
            <person name="Chen P.H."/>
            <person name="Novina C.D."/>
            <person name="Phillips G.N.Jr."/>
            <person name="Anand R."/>
            <person name="Wells G.B."/>
            <person name="Pinch M."/>
            <person name="Guth R."/>
            <person name="Unguez G.A."/>
            <person name="Albert J.S."/>
            <person name="Zakon H.H."/>
            <person name="Samanta M.P."/>
            <person name="Sussman M.R."/>
        </authorList>
    </citation>
    <scope>NUCLEOTIDE SEQUENCE [LARGE SCALE GENOMIC DNA]</scope>
</reference>
<dbReference type="GO" id="GO:0030791">
    <property type="term" value="F:arsenite methyltransferase activity"/>
    <property type="evidence" value="ECO:0007669"/>
    <property type="project" value="UniProtKB-EC"/>
</dbReference>
<keyword evidence="11" id="KW-1185">Reference proteome</keyword>
<evidence type="ECO:0000256" key="6">
    <source>
        <dbReference type="ARBA" id="ARBA00047941"/>
    </source>
</evidence>
<dbReference type="PANTHER" id="PTHR43675">
    <property type="entry name" value="ARSENITE METHYLTRANSFERASE"/>
    <property type="match status" value="1"/>
</dbReference>
<dbReference type="SUPFAM" id="SSF53335">
    <property type="entry name" value="S-adenosyl-L-methionine-dependent methyltransferases"/>
    <property type="match status" value="1"/>
</dbReference>
<protein>
    <recommendedName>
        <fullName evidence="5">Arsenite methyltransferase</fullName>
        <ecNumber evidence="4">2.1.1.137</ecNumber>
    </recommendedName>
</protein>
<dbReference type="Proteomes" id="UP000314983">
    <property type="component" value="Chromosome 15"/>
</dbReference>
<dbReference type="Gene3D" id="3.40.50.150">
    <property type="entry name" value="Vaccinia Virus protein VP39"/>
    <property type="match status" value="1"/>
</dbReference>
<evidence type="ECO:0000256" key="7">
    <source>
        <dbReference type="ARBA" id="ARBA00047943"/>
    </source>
</evidence>
<evidence type="ECO:0000259" key="9">
    <source>
        <dbReference type="Pfam" id="PF13847"/>
    </source>
</evidence>
<dbReference type="InterPro" id="IPR026669">
    <property type="entry name" value="Arsenite_MeTrfase-like"/>
</dbReference>
<comment type="similarity">
    <text evidence="3">Belongs to the methyltransferase superfamily. Arsenite methyltransferase family.</text>
</comment>
<dbReference type="InterPro" id="IPR029063">
    <property type="entry name" value="SAM-dependent_MTases_sf"/>
</dbReference>
<feature type="domain" description="Methyltransferase" evidence="9">
    <location>
        <begin position="70"/>
        <end position="141"/>
    </location>
</feature>
<dbReference type="AlphaFoldDB" id="A0A4W4GB65"/>
<evidence type="ECO:0000256" key="8">
    <source>
        <dbReference type="ARBA" id="ARBA00048428"/>
    </source>
</evidence>
<name>A0A4W4GB65_ELEEL</name>
<evidence type="ECO:0000256" key="5">
    <source>
        <dbReference type="ARBA" id="ARBA00034545"/>
    </source>
</evidence>
<keyword evidence="2" id="KW-0949">S-adenosyl-L-methionine</keyword>
<comment type="catalytic activity">
    <reaction evidence="7">
        <text>arsenic triglutathione + 2 [thioredoxin]-dithiol + 2 S-adenosyl-L-methionine + H2O = dimethylarsinous acid + 2 [thioredoxin]-disulfide + 3 glutathione + 2 S-adenosyl-L-homocysteine + 2 H(+)</text>
        <dbReference type="Rhea" id="RHEA:69464"/>
        <dbReference type="Rhea" id="RHEA-COMP:10698"/>
        <dbReference type="Rhea" id="RHEA-COMP:10700"/>
        <dbReference type="ChEBI" id="CHEBI:15377"/>
        <dbReference type="ChEBI" id="CHEBI:15378"/>
        <dbReference type="ChEBI" id="CHEBI:23808"/>
        <dbReference type="ChEBI" id="CHEBI:29950"/>
        <dbReference type="ChEBI" id="CHEBI:50058"/>
        <dbReference type="ChEBI" id="CHEBI:57856"/>
        <dbReference type="ChEBI" id="CHEBI:57925"/>
        <dbReference type="ChEBI" id="CHEBI:59789"/>
        <dbReference type="ChEBI" id="CHEBI:183640"/>
        <dbReference type="EC" id="2.1.1.137"/>
    </reaction>
</comment>
<keyword evidence="1" id="KW-0808">Transferase</keyword>
<comment type="catalytic activity">
    <reaction evidence="6">
        <text>arsenic triglutathione + [thioredoxin]-dithiol + S-adenosyl-L-methionine + 2 H2O = methylarsonous acid + [thioredoxin]-disulfide + 3 glutathione + S-adenosyl-L-homocysteine + H(+)</text>
        <dbReference type="Rhea" id="RHEA:69460"/>
        <dbReference type="Rhea" id="RHEA-COMP:10698"/>
        <dbReference type="Rhea" id="RHEA-COMP:10700"/>
        <dbReference type="ChEBI" id="CHEBI:15377"/>
        <dbReference type="ChEBI" id="CHEBI:15378"/>
        <dbReference type="ChEBI" id="CHEBI:17826"/>
        <dbReference type="ChEBI" id="CHEBI:29950"/>
        <dbReference type="ChEBI" id="CHEBI:50058"/>
        <dbReference type="ChEBI" id="CHEBI:57856"/>
        <dbReference type="ChEBI" id="CHEBI:57925"/>
        <dbReference type="ChEBI" id="CHEBI:59789"/>
        <dbReference type="ChEBI" id="CHEBI:183640"/>
        <dbReference type="EC" id="2.1.1.137"/>
    </reaction>
</comment>
<organism evidence="10 11">
    <name type="scientific">Electrophorus electricus</name>
    <name type="common">Electric eel</name>
    <name type="synonym">Gymnotus electricus</name>
    <dbReference type="NCBI Taxonomy" id="8005"/>
    <lineage>
        <taxon>Eukaryota</taxon>
        <taxon>Metazoa</taxon>
        <taxon>Chordata</taxon>
        <taxon>Craniata</taxon>
        <taxon>Vertebrata</taxon>
        <taxon>Euteleostomi</taxon>
        <taxon>Actinopterygii</taxon>
        <taxon>Neopterygii</taxon>
        <taxon>Teleostei</taxon>
        <taxon>Ostariophysi</taxon>
        <taxon>Gymnotiformes</taxon>
        <taxon>Gymnotoidei</taxon>
        <taxon>Gymnotidae</taxon>
        <taxon>Electrophorus</taxon>
    </lineage>
</organism>
<dbReference type="Ensembl" id="ENSEEET00000035181.2">
    <property type="protein sequence ID" value="ENSEEEP00000034775.2"/>
    <property type="gene ID" value="ENSEEEG00000016538.2"/>
</dbReference>
<evidence type="ECO:0000256" key="4">
    <source>
        <dbReference type="ARBA" id="ARBA00034521"/>
    </source>
</evidence>
<sequence>SPAPHDTLKDPFRNYYDSLETSDDLQTSAACSASSRLLSQSAREAFSQVHPEVYSRCLCCRFLSEPQNLKGSRVLDLGSGSGRGCYVLGKLVGENRHVTGIDMAEEWKRFGYAKPNTEFIQGYVEKLGDAGISNDFMDVVLYVSFLKTLS</sequence>
<dbReference type="PANTHER" id="PTHR43675:SF8">
    <property type="entry name" value="ARSENITE METHYLTRANSFERASE"/>
    <property type="match status" value="1"/>
</dbReference>
<reference evidence="10" key="4">
    <citation type="submission" date="2025-08" db="UniProtKB">
        <authorList>
            <consortium name="Ensembl"/>
        </authorList>
    </citation>
    <scope>IDENTIFICATION</scope>
</reference>
<evidence type="ECO:0000313" key="10">
    <source>
        <dbReference type="Ensembl" id="ENSEEEP00000034775.2"/>
    </source>
</evidence>
<reference evidence="10" key="3">
    <citation type="submission" date="2020-05" db="EMBL/GenBank/DDBJ databases">
        <title>Electrophorus electricus (electric eel) genome, fEleEle1, primary haplotype.</title>
        <authorList>
            <person name="Myers G."/>
            <person name="Meyer A."/>
            <person name="Fedrigo O."/>
            <person name="Formenti G."/>
            <person name="Rhie A."/>
            <person name="Tracey A."/>
            <person name="Sims Y."/>
            <person name="Jarvis E.D."/>
        </authorList>
    </citation>
    <scope>NUCLEOTIDE SEQUENCE [LARGE SCALE GENOMIC DNA]</scope>
</reference>
<proteinExistence type="inferred from homology"/>
<comment type="catalytic activity">
    <reaction evidence="8">
        <text>arsenic triglutathione + 3 [thioredoxin]-dithiol + 3 S-adenosyl-L-methionine = trimethylarsine + 3 [thioredoxin]-disulfide + 3 glutathione + 3 S-adenosyl-L-homocysteine + 3 H(+)</text>
        <dbReference type="Rhea" id="RHEA:69432"/>
        <dbReference type="Rhea" id="RHEA-COMP:10698"/>
        <dbReference type="Rhea" id="RHEA-COMP:10700"/>
        <dbReference type="ChEBI" id="CHEBI:15378"/>
        <dbReference type="ChEBI" id="CHEBI:27130"/>
        <dbReference type="ChEBI" id="CHEBI:29950"/>
        <dbReference type="ChEBI" id="CHEBI:50058"/>
        <dbReference type="ChEBI" id="CHEBI:57856"/>
        <dbReference type="ChEBI" id="CHEBI:57925"/>
        <dbReference type="ChEBI" id="CHEBI:59789"/>
        <dbReference type="ChEBI" id="CHEBI:183640"/>
        <dbReference type="EC" id="2.1.1.137"/>
    </reaction>
</comment>
<accession>A0A4W4GB65</accession>
<evidence type="ECO:0000313" key="11">
    <source>
        <dbReference type="Proteomes" id="UP000314983"/>
    </source>
</evidence>
<dbReference type="STRING" id="8005.ENSEEEP00000034775"/>
<evidence type="ECO:0000256" key="1">
    <source>
        <dbReference type="ARBA" id="ARBA00022679"/>
    </source>
</evidence>
<dbReference type="GeneTree" id="ENSGT00390000001742"/>
<reference evidence="10" key="5">
    <citation type="submission" date="2025-09" db="UniProtKB">
        <authorList>
            <consortium name="Ensembl"/>
        </authorList>
    </citation>
    <scope>IDENTIFICATION</scope>
</reference>
<evidence type="ECO:0000256" key="3">
    <source>
        <dbReference type="ARBA" id="ARBA00034487"/>
    </source>
</evidence>
<reference evidence="11" key="2">
    <citation type="journal article" date="2017" name="Sci. Adv.">
        <title>A tail of two voltages: Proteomic comparison of the three electric organs of the electric eel.</title>
        <authorList>
            <person name="Traeger L.L."/>
            <person name="Sabat G."/>
            <person name="Barrett-Wilt G.A."/>
            <person name="Wells G.B."/>
            <person name="Sussman M.R."/>
        </authorList>
    </citation>
    <scope>NUCLEOTIDE SEQUENCE [LARGE SCALE GENOMIC DNA]</scope>
</reference>